<protein>
    <submittedName>
        <fullName evidence="10">S1 family peptidase</fullName>
    </submittedName>
</protein>
<dbReference type="SUPFAM" id="SSF50494">
    <property type="entry name" value="Trypsin-like serine proteases"/>
    <property type="match status" value="1"/>
</dbReference>
<keyword evidence="3 8" id="KW-0732">Signal</keyword>
<keyword evidence="6" id="KW-0865">Zymogen</keyword>
<dbReference type="InterPro" id="IPR001316">
    <property type="entry name" value="Pept_S1A_streptogrisin"/>
</dbReference>
<keyword evidence="2" id="KW-0645">Protease</keyword>
<dbReference type="PRINTS" id="PR00861">
    <property type="entry name" value="ALYTICPTASE"/>
</dbReference>
<evidence type="ECO:0000259" key="9">
    <source>
        <dbReference type="Pfam" id="PF02983"/>
    </source>
</evidence>
<evidence type="ECO:0000256" key="6">
    <source>
        <dbReference type="ARBA" id="ARBA00023145"/>
    </source>
</evidence>
<dbReference type="Gene3D" id="3.30.300.50">
    <property type="match status" value="2"/>
</dbReference>
<keyword evidence="11" id="KW-1185">Reference proteome</keyword>
<evidence type="ECO:0000256" key="3">
    <source>
        <dbReference type="ARBA" id="ARBA00022729"/>
    </source>
</evidence>
<evidence type="ECO:0000256" key="1">
    <source>
        <dbReference type="ARBA" id="ARBA00007664"/>
    </source>
</evidence>
<keyword evidence="5" id="KW-0720">Serine protease</keyword>
<dbReference type="InterPro" id="IPR043504">
    <property type="entry name" value="Peptidase_S1_PA_chymotrypsin"/>
</dbReference>
<evidence type="ECO:0000313" key="11">
    <source>
        <dbReference type="Proteomes" id="UP001303236"/>
    </source>
</evidence>
<dbReference type="EMBL" id="CP134500">
    <property type="protein sequence ID" value="WNF27566.1"/>
    <property type="molecule type" value="Genomic_DNA"/>
</dbReference>
<keyword evidence="7" id="KW-1015">Disulfide bond</keyword>
<evidence type="ECO:0000256" key="7">
    <source>
        <dbReference type="ARBA" id="ARBA00023157"/>
    </source>
</evidence>
<sequence>MKHGKKNARRYIVAASIGALLSAGVATGAYAGTAAEPSAPAYQPEMVQALAETLGVSEKAAVERLDREARERDRFAELRKHRVDTLGAFFTADGSLVVNAADAGAAKEVRAAGLKARVPERGEDELDRIKAQLDAKALKSAPAGVSAWSVDLASDTVTVEVNGASDAATRSFLRAAKSNGDAVRVIKGQEKLETQAVVPPGSRMTFNGYLCSVGYGAKDRSGRQVLVTAGHCIEDLPALAYNGTRFAKGTHTRFALGTRSVDMGIATVDAGHSIGLDITTYGRAGTVPVKGSKRAPSGAALCKSGQTTGWTCGKVGSYNVSVTYTDQNGGPDTVVTGLASSSVCTQGGDSGGAYVSGDQAQGLTSGGPMNQRCTGQVNSPGSSYFQPLNDALAYYGLTLNTK</sequence>
<dbReference type="InterPro" id="IPR009003">
    <property type="entry name" value="Peptidase_S1_PA"/>
</dbReference>
<reference evidence="10 11" key="1">
    <citation type="submission" date="2023-09" db="EMBL/GenBank/DDBJ databases">
        <title>Genome completion map analysis of the actinomycetes C11-1.</title>
        <authorList>
            <person name="Qin P."/>
            <person name="Guan P."/>
        </authorList>
    </citation>
    <scope>NUCLEOTIDE SEQUENCE [LARGE SCALE GENOMIC DNA]</scope>
    <source>
        <strain evidence="10 11">C11-1</strain>
    </source>
</reference>
<evidence type="ECO:0000256" key="2">
    <source>
        <dbReference type="ARBA" id="ARBA00022670"/>
    </source>
</evidence>
<organism evidence="10 11">
    <name type="scientific">Streptomyces durocortorensis</name>
    <dbReference type="NCBI Taxonomy" id="2811104"/>
    <lineage>
        <taxon>Bacteria</taxon>
        <taxon>Bacillati</taxon>
        <taxon>Actinomycetota</taxon>
        <taxon>Actinomycetes</taxon>
        <taxon>Kitasatosporales</taxon>
        <taxon>Streptomycetaceae</taxon>
        <taxon>Streptomyces</taxon>
    </lineage>
</organism>
<feature type="chain" id="PRO_5047077717" evidence="8">
    <location>
        <begin position="32"/>
        <end position="402"/>
    </location>
</feature>
<dbReference type="InterPro" id="IPR004236">
    <property type="entry name" value="Pept_S1_alpha_lytic"/>
</dbReference>
<gene>
    <name evidence="10" type="ORF">RI138_12370</name>
</gene>
<name>A0ABY9VUF3_9ACTN</name>
<accession>A0ABY9VUF3</accession>
<dbReference type="PIRSF" id="PIRSF001134">
    <property type="entry name" value="Streptogrisin"/>
    <property type="match status" value="1"/>
</dbReference>
<comment type="similarity">
    <text evidence="1">Belongs to the peptidase S1 family.</text>
</comment>
<evidence type="ECO:0000256" key="5">
    <source>
        <dbReference type="ARBA" id="ARBA00022825"/>
    </source>
</evidence>
<evidence type="ECO:0000313" key="10">
    <source>
        <dbReference type="EMBL" id="WNF27566.1"/>
    </source>
</evidence>
<proteinExistence type="inferred from homology"/>
<feature type="domain" description="Peptidase S1A alpha-lytic prodomain" evidence="9">
    <location>
        <begin position="123"/>
        <end position="179"/>
    </location>
</feature>
<evidence type="ECO:0000256" key="8">
    <source>
        <dbReference type="SAM" id="SignalP"/>
    </source>
</evidence>
<dbReference type="Proteomes" id="UP001303236">
    <property type="component" value="Chromosome"/>
</dbReference>
<dbReference type="CDD" id="cd21112">
    <property type="entry name" value="alphaLP-like"/>
    <property type="match status" value="1"/>
</dbReference>
<keyword evidence="4" id="KW-0378">Hydrolase</keyword>
<dbReference type="Gene3D" id="2.40.10.10">
    <property type="entry name" value="Trypsin-like serine proteases"/>
    <property type="match status" value="2"/>
</dbReference>
<dbReference type="Pfam" id="PF02983">
    <property type="entry name" value="Pro_Al_protease"/>
    <property type="match status" value="1"/>
</dbReference>
<feature type="signal peptide" evidence="8">
    <location>
        <begin position="1"/>
        <end position="31"/>
    </location>
</feature>
<evidence type="ECO:0000256" key="4">
    <source>
        <dbReference type="ARBA" id="ARBA00022801"/>
    </source>
</evidence>
<dbReference type="InterPro" id="IPR035070">
    <property type="entry name" value="Streptogrisin_prodomain"/>
</dbReference>